<evidence type="ECO:0000313" key="6">
    <source>
        <dbReference type="Proteomes" id="UP000199691"/>
    </source>
</evidence>
<sequence length="223" mass="23951">MPVPAAPQASRKGVAGQAADHIRAAVLGGELPAGTPLREPGLAAKLGVGRRTVHEALNLLEREGLVVSELHWVAEVRELTPQDVEELYTLRAALDVLAMRTAAGKDTTALEAVVEKMRHARTDAERVALDIEFHDAVYAATGHRRLVQAWRAIRSQVHLFLLARAVGDTAYRNLLVPEHAELVAVLNGEDAAKAGQAAEDHLRGSYAKLVDRSGGSREPAGRP</sequence>
<dbReference type="Proteomes" id="UP000199691">
    <property type="component" value="Unassembled WGS sequence"/>
</dbReference>
<dbReference type="PROSITE" id="PS50949">
    <property type="entry name" value="HTH_GNTR"/>
    <property type="match status" value="1"/>
</dbReference>
<evidence type="ECO:0000259" key="4">
    <source>
        <dbReference type="PROSITE" id="PS50949"/>
    </source>
</evidence>
<evidence type="ECO:0000256" key="1">
    <source>
        <dbReference type="ARBA" id="ARBA00023015"/>
    </source>
</evidence>
<keyword evidence="2 5" id="KW-0238">DNA-binding</keyword>
<dbReference type="SUPFAM" id="SSF46785">
    <property type="entry name" value="Winged helix' DNA-binding domain"/>
    <property type="match status" value="1"/>
</dbReference>
<dbReference type="OrthoDB" id="5243844at2"/>
<keyword evidence="3" id="KW-0804">Transcription</keyword>
<dbReference type="Gene3D" id="1.10.10.10">
    <property type="entry name" value="Winged helix-like DNA-binding domain superfamily/Winged helix DNA-binding domain"/>
    <property type="match status" value="1"/>
</dbReference>
<proteinExistence type="predicted"/>
<dbReference type="Gene3D" id="1.20.120.530">
    <property type="entry name" value="GntR ligand-binding domain-like"/>
    <property type="match status" value="1"/>
</dbReference>
<dbReference type="InterPro" id="IPR036388">
    <property type="entry name" value="WH-like_DNA-bd_sf"/>
</dbReference>
<evidence type="ECO:0000256" key="3">
    <source>
        <dbReference type="ARBA" id="ARBA00023163"/>
    </source>
</evidence>
<keyword evidence="1" id="KW-0805">Transcription regulation</keyword>
<dbReference type="InterPro" id="IPR008920">
    <property type="entry name" value="TF_FadR/GntR_C"/>
</dbReference>
<organism evidence="5 6">
    <name type="scientific">Lentzea jiangxiensis</name>
    <dbReference type="NCBI Taxonomy" id="641025"/>
    <lineage>
        <taxon>Bacteria</taxon>
        <taxon>Bacillati</taxon>
        <taxon>Actinomycetota</taxon>
        <taxon>Actinomycetes</taxon>
        <taxon>Pseudonocardiales</taxon>
        <taxon>Pseudonocardiaceae</taxon>
        <taxon>Lentzea</taxon>
    </lineage>
</organism>
<feature type="domain" description="HTH gntR-type" evidence="4">
    <location>
        <begin position="12"/>
        <end position="79"/>
    </location>
</feature>
<evidence type="ECO:0000313" key="5">
    <source>
        <dbReference type="EMBL" id="SDP72086.1"/>
    </source>
</evidence>
<dbReference type="PANTHER" id="PTHR43537">
    <property type="entry name" value="TRANSCRIPTIONAL REGULATOR, GNTR FAMILY"/>
    <property type="match status" value="1"/>
</dbReference>
<evidence type="ECO:0000256" key="2">
    <source>
        <dbReference type="ARBA" id="ARBA00023125"/>
    </source>
</evidence>
<dbReference type="InterPro" id="IPR011711">
    <property type="entry name" value="GntR_C"/>
</dbReference>
<dbReference type="SMART" id="SM00345">
    <property type="entry name" value="HTH_GNTR"/>
    <property type="match status" value="1"/>
</dbReference>
<dbReference type="GO" id="GO:0003677">
    <property type="term" value="F:DNA binding"/>
    <property type="evidence" value="ECO:0007669"/>
    <property type="project" value="UniProtKB-KW"/>
</dbReference>
<protein>
    <submittedName>
        <fullName evidence="5">DNA-binding transcriptional regulator, GntR family</fullName>
    </submittedName>
</protein>
<dbReference type="Pfam" id="PF00392">
    <property type="entry name" value="GntR"/>
    <property type="match status" value="1"/>
</dbReference>
<dbReference type="AlphaFoldDB" id="A0A1H0V220"/>
<dbReference type="InterPro" id="IPR000524">
    <property type="entry name" value="Tscrpt_reg_HTH_GntR"/>
</dbReference>
<dbReference type="SMART" id="SM00895">
    <property type="entry name" value="FCD"/>
    <property type="match status" value="1"/>
</dbReference>
<dbReference type="EMBL" id="FNIX01000013">
    <property type="protein sequence ID" value="SDP72086.1"/>
    <property type="molecule type" value="Genomic_DNA"/>
</dbReference>
<dbReference type="GO" id="GO:0003700">
    <property type="term" value="F:DNA-binding transcription factor activity"/>
    <property type="evidence" value="ECO:0007669"/>
    <property type="project" value="InterPro"/>
</dbReference>
<dbReference type="Pfam" id="PF07729">
    <property type="entry name" value="FCD"/>
    <property type="match status" value="1"/>
</dbReference>
<reference evidence="6" key="1">
    <citation type="submission" date="2016-10" db="EMBL/GenBank/DDBJ databases">
        <authorList>
            <person name="Varghese N."/>
            <person name="Submissions S."/>
        </authorList>
    </citation>
    <scope>NUCLEOTIDE SEQUENCE [LARGE SCALE GENOMIC DNA]</scope>
    <source>
        <strain evidence="6">CGMCC 4.6609</strain>
    </source>
</reference>
<dbReference type="SUPFAM" id="SSF48008">
    <property type="entry name" value="GntR ligand-binding domain-like"/>
    <property type="match status" value="1"/>
</dbReference>
<name>A0A1H0V220_9PSEU</name>
<accession>A0A1H0V220</accession>
<dbReference type="RefSeq" id="WP_090101341.1">
    <property type="nucleotide sequence ID" value="NZ_FNIX01000013.1"/>
</dbReference>
<dbReference type="PANTHER" id="PTHR43537:SF45">
    <property type="entry name" value="GNTR FAMILY REGULATORY PROTEIN"/>
    <property type="match status" value="1"/>
</dbReference>
<dbReference type="STRING" id="641025.SAMN05421507_11382"/>
<dbReference type="InterPro" id="IPR036390">
    <property type="entry name" value="WH_DNA-bd_sf"/>
</dbReference>
<gene>
    <name evidence="5" type="ORF">SAMN05421507_11382</name>
</gene>
<keyword evidence="6" id="KW-1185">Reference proteome</keyword>